<reference evidence="2 3" key="1">
    <citation type="submission" date="2016-10" db="EMBL/GenBank/DDBJ databases">
        <authorList>
            <person name="de Groot N.N."/>
        </authorList>
    </citation>
    <scope>NUCLEOTIDE SEQUENCE [LARGE SCALE GENOMIC DNA]</scope>
    <source>
        <strain evidence="2 3">BS3662</strain>
    </source>
</reference>
<dbReference type="AlphaFoldDB" id="A0A1H5AUA8"/>
<sequence>MRKVTPDPPDADNASPNEGPETQKRDEATNRNDDDHHASFADIRATPRTPCTMYIVNPEVDVQTLLGSVSESLASACVITMDLADRETGTSRNTLLGIFEIIMLAEISVNRALDQLDPIE</sequence>
<feature type="region of interest" description="Disordered" evidence="1">
    <location>
        <begin position="1"/>
        <end position="44"/>
    </location>
</feature>
<dbReference type="RefSeq" id="WP_084318244.1">
    <property type="nucleotide sequence ID" value="NZ_FNTY01000001.1"/>
</dbReference>
<organism evidence="2 3">
    <name type="scientific">Pseudomonas migulae</name>
    <dbReference type="NCBI Taxonomy" id="78543"/>
    <lineage>
        <taxon>Bacteria</taxon>
        <taxon>Pseudomonadati</taxon>
        <taxon>Pseudomonadota</taxon>
        <taxon>Gammaproteobacteria</taxon>
        <taxon>Pseudomonadales</taxon>
        <taxon>Pseudomonadaceae</taxon>
        <taxon>Pseudomonas</taxon>
    </lineage>
</organism>
<gene>
    <name evidence="2" type="ORF">SAMN04490194_0440</name>
</gene>
<name>A0A1H5AUA8_9PSED</name>
<dbReference type="EMBL" id="FNTY01000001">
    <property type="protein sequence ID" value="SED45755.1"/>
    <property type="molecule type" value="Genomic_DNA"/>
</dbReference>
<proteinExistence type="predicted"/>
<feature type="compositionally biased region" description="Basic and acidic residues" evidence="1">
    <location>
        <begin position="21"/>
        <end position="39"/>
    </location>
</feature>
<evidence type="ECO:0000256" key="1">
    <source>
        <dbReference type="SAM" id="MobiDB-lite"/>
    </source>
</evidence>
<dbReference type="Proteomes" id="UP000198985">
    <property type="component" value="Unassembled WGS sequence"/>
</dbReference>
<accession>A0A1H5AUA8</accession>
<evidence type="ECO:0000313" key="3">
    <source>
        <dbReference type="Proteomes" id="UP000198985"/>
    </source>
</evidence>
<evidence type="ECO:0000313" key="2">
    <source>
        <dbReference type="EMBL" id="SED45755.1"/>
    </source>
</evidence>
<evidence type="ECO:0008006" key="4">
    <source>
        <dbReference type="Google" id="ProtNLM"/>
    </source>
</evidence>
<dbReference type="Pfam" id="PF19619">
    <property type="entry name" value="DUF6124"/>
    <property type="match status" value="1"/>
</dbReference>
<protein>
    <recommendedName>
        <fullName evidence="4">DUF3077 domain-containing protein</fullName>
    </recommendedName>
</protein>